<comment type="caution">
    <text evidence="5">The sequence shown here is derived from an EMBL/GenBank/DDBJ whole genome shotgun (WGS) entry which is preliminary data.</text>
</comment>
<evidence type="ECO:0000259" key="4">
    <source>
        <dbReference type="Pfam" id="PF08241"/>
    </source>
</evidence>
<evidence type="ECO:0000256" key="1">
    <source>
        <dbReference type="ARBA" id="ARBA00008361"/>
    </source>
</evidence>
<dbReference type="PANTHER" id="PTHR44942:SF4">
    <property type="entry name" value="METHYLTRANSFERASE TYPE 11 DOMAIN-CONTAINING PROTEIN"/>
    <property type="match status" value="1"/>
</dbReference>
<keyword evidence="2" id="KW-0489">Methyltransferase</keyword>
<dbReference type="Proteomes" id="UP000663870">
    <property type="component" value="Unassembled WGS sequence"/>
</dbReference>
<protein>
    <recommendedName>
        <fullName evidence="4">Methyltransferase type 11 domain-containing protein</fullName>
    </recommendedName>
</protein>
<dbReference type="GO" id="GO:0008757">
    <property type="term" value="F:S-adenosylmethionine-dependent methyltransferase activity"/>
    <property type="evidence" value="ECO:0007669"/>
    <property type="project" value="InterPro"/>
</dbReference>
<dbReference type="Gene3D" id="3.40.50.150">
    <property type="entry name" value="Vaccinia Virus protein VP39"/>
    <property type="match status" value="1"/>
</dbReference>
<dbReference type="EMBL" id="CAJNOH010012564">
    <property type="protein sequence ID" value="CAF1536827.1"/>
    <property type="molecule type" value="Genomic_DNA"/>
</dbReference>
<name>A0A815VUQ4_9BILA</name>
<reference evidence="5" key="1">
    <citation type="submission" date="2021-02" db="EMBL/GenBank/DDBJ databases">
        <authorList>
            <person name="Nowell W R."/>
        </authorList>
    </citation>
    <scope>NUCLEOTIDE SEQUENCE</scope>
</reference>
<keyword evidence="8" id="KW-1185">Reference proteome</keyword>
<dbReference type="CDD" id="cd02440">
    <property type="entry name" value="AdoMet_MTases"/>
    <property type="match status" value="1"/>
</dbReference>
<dbReference type="EMBL" id="CAJNOL010014446">
    <property type="protein sequence ID" value="CAF1667804.1"/>
    <property type="molecule type" value="Genomic_DNA"/>
</dbReference>
<evidence type="ECO:0000313" key="7">
    <source>
        <dbReference type="Proteomes" id="UP000663854"/>
    </source>
</evidence>
<keyword evidence="3" id="KW-0808">Transferase</keyword>
<evidence type="ECO:0000313" key="6">
    <source>
        <dbReference type="EMBL" id="CAF1667804.1"/>
    </source>
</evidence>
<dbReference type="AlphaFoldDB" id="A0A815VUQ4"/>
<dbReference type="Proteomes" id="UP000663854">
    <property type="component" value="Unassembled WGS sequence"/>
</dbReference>
<organism evidence="5 7">
    <name type="scientific">Rotaria sordida</name>
    <dbReference type="NCBI Taxonomy" id="392033"/>
    <lineage>
        <taxon>Eukaryota</taxon>
        <taxon>Metazoa</taxon>
        <taxon>Spiralia</taxon>
        <taxon>Gnathifera</taxon>
        <taxon>Rotifera</taxon>
        <taxon>Eurotatoria</taxon>
        <taxon>Bdelloidea</taxon>
        <taxon>Philodinida</taxon>
        <taxon>Philodinidae</taxon>
        <taxon>Rotaria</taxon>
    </lineage>
</organism>
<dbReference type="Pfam" id="PF08241">
    <property type="entry name" value="Methyltransf_11"/>
    <property type="match status" value="1"/>
</dbReference>
<feature type="domain" description="Methyltransferase type 11" evidence="4">
    <location>
        <begin position="48"/>
        <end position="133"/>
    </location>
</feature>
<gene>
    <name evidence="6" type="ORF">JXQ802_LOCUS57101</name>
    <name evidence="5" type="ORF">PYM288_LOCUS40510</name>
</gene>
<evidence type="ECO:0000313" key="5">
    <source>
        <dbReference type="EMBL" id="CAF1536827.1"/>
    </source>
</evidence>
<dbReference type="InterPro" id="IPR051052">
    <property type="entry name" value="Diverse_substrate_MTase"/>
</dbReference>
<proteinExistence type="inferred from homology"/>
<dbReference type="SUPFAM" id="SSF53335">
    <property type="entry name" value="S-adenosyl-L-methionine-dependent methyltransferases"/>
    <property type="match status" value="1"/>
</dbReference>
<sequence length="279" mass="31946">MSDQLFTGEDHAAKYRLYRPSYPKVLYEHIVDYYFNGKISNEKITLALDVACGSGQATIDLSLFCERVIGIDVSADQIAHAILKNNIEYRCHTGEDLSFLQSNSIDLITIAVALHWLDLKVFIEEVKHVLKPNTGVFAVWTYAFGNLDNPAADAINSEFYHNVLYPYWNEKQHIVNDYYQSILPLFPYQSTLRQYKIERQIETTIGGLLAFIETASPCQTYRKQNGEQAYQDILNTLRQKLGQAYLNTETDNNSAQSKDLDSIKITISSPIYLYLMKKN</sequence>
<dbReference type="InterPro" id="IPR029063">
    <property type="entry name" value="SAM-dependent_MTases_sf"/>
</dbReference>
<evidence type="ECO:0000256" key="2">
    <source>
        <dbReference type="ARBA" id="ARBA00022603"/>
    </source>
</evidence>
<dbReference type="GO" id="GO:0032259">
    <property type="term" value="P:methylation"/>
    <property type="evidence" value="ECO:0007669"/>
    <property type="project" value="UniProtKB-KW"/>
</dbReference>
<dbReference type="InterPro" id="IPR013216">
    <property type="entry name" value="Methyltransf_11"/>
</dbReference>
<evidence type="ECO:0000313" key="8">
    <source>
        <dbReference type="Proteomes" id="UP000663870"/>
    </source>
</evidence>
<accession>A0A815VUQ4</accession>
<dbReference type="PANTHER" id="PTHR44942">
    <property type="entry name" value="METHYLTRANSF_11 DOMAIN-CONTAINING PROTEIN"/>
    <property type="match status" value="1"/>
</dbReference>
<evidence type="ECO:0000256" key="3">
    <source>
        <dbReference type="ARBA" id="ARBA00022679"/>
    </source>
</evidence>
<comment type="similarity">
    <text evidence="1">Belongs to the methyltransferase superfamily.</text>
</comment>